<name>A0A226XBX9_CABSO</name>
<evidence type="ECO:0000313" key="3">
    <source>
        <dbReference type="Proteomes" id="UP000214720"/>
    </source>
</evidence>
<gene>
    <name evidence="2" type="ORF">BSU04_01360</name>
</gene>
<feature type="chain" id="PRO_5012782192" evidence="1">
    <location>
        <begin position="28"/>
        <end position="388"/>
    </location>
</feature>
<accession>A0A226XBX9</accession>
<sequence>MIKISGVSVVRAALVVFALLIAAHSHAATVYIGGFAYSGDAASLDTRFHYTRGIEASLGSQTPGKLLREMLEKSPPQHFKIEPRAIADLSDNDQAIVAALIMTNETVSVEEIGGIYKLLVNLRAQALFFDYKSMTIMRAYPISVAMLDVLDHPPTDAETSARVRTLLLGGSDPGLLSRYVQRLDEASLSNTATRFVQISKVTVADPARALLPQKLTSPGASETWVADTFGEALSSQAGVPVLPYAKGYAIGKVMATQFSDGSIFNLKIPEADYAITVDVTGLKRVPFGESAAGSSFIYASYARIKMEEPLSAMVFFDSPLKNGETKAVPATQQSVDDAPAYLDSLRGLFTRTATVFGGTNLPWLKAAAGGADIDKQLADTRTVIQQCK</sequence>
<dbReference type="RefSeq" id="WP_089158906.1">
    <property type="nucleotide sequence ID" value="NZ_MTHB01000013.1"/>
</dbReference>
<dbReference type="OrthoDB" id="5441924at2"/>
<evidence type="ECO:0000313" key="2">
    <source>
        <dbReference type="EMBL" id="OXC80520.1"/>
    </source>
</evidence>
<reference evidence="3" key="1">
    <citation type="submission" date="2017-01" db="EMBL/GenBank/DDBJ databases">
        <title>Genome Analysis of Deinococcus marmoris KOPRI26562.</title>
        <authorList>
            <person name="Kim J.H."/>
            <person name="Oh H.-M."/>
        </authorList>
    </citation>
    <scope>NUCLEOTIDE SEQUENCE [LARGE SCALE GENOMIC DNA]</scope>
    <source>
        <strain evidence="3">PAMC 26633</strain>
    </source>
</reference>
<keyword evidence="1" id="KW-0732">Signal</keyword>
<feature type="signal peptide" evidence="1">
    <location>
        <begin position="1"/>
        <end position="27"/>
    </location>
</feature>
<comment type="caution">
    <text evidence="2">The sequence shown here is derived from an EMBL/GenBank/DDBJ whole genome shotgun (WGS) entry which is preliminary data.</text>
</comment>
<proteinExistence type="predicted"/>
<protein>
    <submittedName>
        <fullName evidence="2">Uncharacterized protein</fullName>
    </submittedName>
</protein>
<evidence type="ECO:0000256" key="1">
    <source>
        <dbReference type="SAM" id="SignalP"/>
    </source>
</evidence>
<dbReference type="Proteomes" id="UP000214720">
    <property type="component" value="Unassembled WGS sequence"/>
</dbReference>
<dbReference type="EMBL" id="MTHB01000013">
    <property type="protein sequence ID" value="OXC80520.1"/>
    <property type="molecule type" value="Genomic_DNA"/>
</dbReference>
<dbReference type="AlphaFoldDB" id="A0A226XBX9"/>
<organism evidence="2 3">
    <name type="scientific">Caballeronia sordidicola</name>
    <name type="common">Burkholderia sordidicola</name>
    <dbReference type="NCBI Taxonomy" id="196367"/>
    <lineage>
        <taxon>Bacteria</taxon>
        <taxon>Pseudomonadati</taxon>
        <taxon>Pseudomonadota</taxon>
        <taxon>Betaproteobacteria</taxon>
        <taxon>Burkholderiales</taxon>
        <taxon>Burkholderiaceae</taxon>
        <taxon>Caballeronia</taxon>
    </lineage>
</organism>